<accession>A0AAV5VSA0</accession>
<dbReference type="Proteomes" id="UP001432322">
    <property type="component" value="Unassembled WGS sequence"/>
</dbReference>
<organism evidence="2 3">
    <name type="scientific">Pristionchus fissidentatus</name>
    <dbReference type="NCBI Taxonomy" id="1538716"/>
    <lineage>
        <taxon>Eukaryota</taxon>
        <taxon>Metazoa</taxon>
        <taxon>Ecdysozoa</taxon>
        <taxon>Nematoda</taxon>
        <taxon>Chromadorea</taxon>
        <taxon>Rhabditida</taxon>
        <taxon>Rhabditina</taxon>
        <taxon>Diplogasteromorpha</taxon>
        <taxon>Diplogasteroidea</taxon>
        <taxon>Neodiplogasteridae</taxon>
        <taxon>Pristionchus</taxon>
    </lineage>
</organism>
<evidence type="ECO:0000256" key="1">
    <source>
        <dbReference type="SAM" id="MobiDB-lite"/>
    </source>
</evidence>
<comment type="caution">
    <text evidence="2">The sequence shown here is derived from an EMBL/GenBank/DDBJ whole genome shotgun (WGS) entry which is preliminary data.</text>
</comment>
<protein>
    <submittedName>
        <fullName evidence="2">Uncharacterized protein</fullName>
    </submittedName>
</protein>
<name>A0AAV5VSA0_9BILA</name>
<proteinExistence type="predicted"/>
<feature type="region of interest" description="Disordered" evidence="1">
    <location>
        <begin position="1"/>
        <end position="67"/>
    </location>
</feature>
<keyword evidence="3" id="KW-1185">Reference proteome</keyword>
<evidence type="ECO:0000313" key="3">
    <source>
        <dbReference type="Proteomes" id="UP001432322"/>
    </source>
</evidence>
<feature type="non-terminal residue" evidence="2">
    <location>
        <position position="1"/>
    </location>
</feature>
<sequence>PEKWGIKSGGVGGRSLVSDEADPADSHRGPGATSHRCQQSKNNSERPNSHRRRCRSVEESFVRVGSG</sequence>
<dbReference type="EMBL" id="BTSY01000004">
    <property type="protein sequence ID" value="GMT22567.1"/>
    <property type="molecule type" value="Genomic_DNA"/>
</dbReference>
<reference evidence="2" key="1">
    <citation type="submission" date="2023-10" db="EMBL/GenBank/DDBJ databases">
        <title>Genome assembly of Pristionchus species.</title>
        <authorList>
            <person name="Yoshida K."/>
            <person name="Sommer R.J."/>
        </authorList>
    </citation>
    <scope>NUCLEOTIDE SEQUENCE</scope>
    <source>
        <strain evidence="2">RS5133</strain>
    </source>
</reference>
<gene>
    <name evidence="2" type="ORF">PFISCL1PPCAC_13864</name>
</gene>
<dbReference type="AlphaFoldDB" id="A0AAV5VSA0"/>
<evidence type="ECO:0000313" key="2">
    <source>
        <dbReference type="EMBL" id="GMT22567.1"/>
    </source>
</evidence>